<feature type="compositionally biased region" description="Gly residues" evidence="1">
    <location>
        <begin position="100"/>
        <end position="114"/>
    </location>
</feature>
<reference evidence="2 3" key="1">
    <citation type="submission" date="2024-09" db="EMBL/GenBank/DDBJ databases">
        <title>The Natural Products Discovery Center: Release of the First 8490 Sequenced Strains for Exploring Actinobacteria Biosynthetic Diversity.</title>
        <authorList>
            <person name="Kalkreuter E."/>
            <person name="Kautsar S.A."/>
            <person name="Yang D."/>
            <person name="Bader C.D."/>
            <person name="Teijaro C.N."/>
            <person name="Fluegel L."/>
            <person name="Davis C.M."/>
            <person name="Simpson J.R."/>
            <person name="Lauterbach L."/>
            <person name="Steele A.D."/>
            <person name="Gui C."/>
            <person name="Meng S."/>
            <person name="Li G."/>
            <person name="Viehrig K."/>
            <person name="Ye F."/>
            <person name="Su P."/>
            <person name="Kiefer A.F."/>
            <person name="Nichols A."/>
            <person name="Cepeda A.J."/>
            <person name="Yan W."/>
            <person name="Fan B."/>
            <person name="Jiang Y."/>
            <person name="Adhikari A."/>
            <person name="Zheng C.-J."/>
            <person name="Schuster L."/>
            <person name="Cowan T.M."/>
            <person name="Smanski M.J."/>
            <person name="Chevrette M.G."/>
            <person name="De Carvalho L.P.S."/>
            <person name="Shen B."/>
        </authorList>
    </citation>
    <scope>NUCLEOTIDE SEQUENCE [LARGE SCALE GENOMIC DNA]</scope>
    <source>
        <strain evidence="2 3">NPDC058753</strain>
    </source>
</reference>
<gene>
    <name evidence="2" type="ORF">ACFW6T_18280</name>
</gene>
<protein>
    <submittedName>
        <fullName evidence="2">Uncharacterized protein</fullName>
    </submittedName>
</protein>
<evidence type="ECO:0000313" key="3">
    <source>
        <dbReference type="Proteomes" id="UP001599542"/>
    </source>
</evidence>
<feature type="compositionally biased region" description="Basic and acidic residues" evidence="1">
    <location>
        <begin position="85"/>
        <end position="94"/>
    </location>
</feature>
<accession>A0ABW6GMI9</accession>
<sequence>MDAELQKAVTGLGEAREKLRDEVAAPLRAGRDRFPEADEHLLLGALAAVVESLEEIALVAVERRSTHVTSGPVKVAHDNLGSASERLREAERQSGRQNGRQGGRQGGREGGLNA</sequence>
<proteinExistence type="predicted"/>
<comment type="caution">
    <text evidence="2">The sequence shown here is derived from an EMBL/GenBank/DDBJ whole genome shotgun (WGS) entry which is preliminary data.</text>
</comment>
<keyword evidence="3" id="KW-1185">Reference proteome</keyword>
<feature type="region of interest" description="Disordered" evidence="1">
    <location>
        <begin position="67"/>
        <end position="114"/>
    </location>
</feature>
<dbReference type="EMBL" id="JBHYPX010000035">
    <property type="protein sequence ID" value="MFE1353930.1"/>
    <property type="molecule type" value="Genomic_DNA"/>
</dbReference>
<evidence type="ECO:0000313" key="2">
    <source>
        <dbReference type="EMBL" id="MFE1353930.1"/>
    </source>
</evidence>
<name>A0ABW6GMI9_9ACTN</name>
<organism evidence="2 3">
    <name type="scientific">Kitasatospora phosalacinea</name>
    <dbReference type="NCBI Taxonomy" id="2065"/>
    <lineage>
        <taxon>Bacteria</taxon>
        <taxon>Bacillati</taxon>
        <taxon>Actinomycetota</taxon>
        <taxon>Actinomycetes</taxon>
        <taxon>Kitasatosporales</taxon>
        <taxon>Streptomycetaceae</taxon>
        <taxon>Kitasatospora</taxon>
    </lineage>
</organism>
<evidence type="ECO:0000256" key="1">
    <source>
        <dbReference type="SAM" id="MobiDB-lite"/>
    </source>
</evidence>
<dbReference type="Proteomes" id="UP001599542">
    <property type="component" value="Unassembled WGS sequence"/>
</dbReference>
<dbReference type="RefSeq" id="WP_380314918.1">
    <property type="nucleotide sequence ID" value="NZ_JBHYPW010000001.1"/>
</dbReference>